<protein>
    <submittedName>
        <fullName evidence="2">Uncharacterized protein</fullName>
    </submittedName>
</protein>
<evidence type="ECO:0000313" key="2">
    <source>
        <dbReference type="EMBL" id="KAG2652147.1"/>
    </source>
</evidence>
<feature type="region of interest" description="Disordered" evidence="1">
    <location>
        <begin position="70"/>
        <end position="101"/>
    </location>
</feature>
<dbReference type="AlphaFoldDB" id="A0A8T0X0D3"/>
<keyword evidence="3" id="KW-1185">Reference proteome</keyword>
<comment type="caution">
    <text evidence="2">The sequence shown here is derived from an EMBL/GenBank/DDBJ whole genome shotgun (WGS) entry which is preliminary data.</text>
</comment>
<name>A0A8T0X0D3_PANVG</name>
<dbReference type="EMBL" id="CM029038">
    <property type="protein sequence ID" value="KAG2652147.1"/>
    <property type="molecule type" value="Genomic_DNA"/>
</dbReference>
<evidence type="ECO:0000256" key="1">
    <source>
        <dbReference type="SAM" id="MobiDB-lite"/>
    </source>
</evidence>
<reference evidence="2 3" key="1">
    <citation type="submission" date="2020-05" db="EMBL/GenBank/DDBJ databases">
        <title>WGS assembly of Panicum virgatum.</title>
        <authorList>
            <person name="Lovell J.T."/>
            <person name="Jenkins J."/>
            <person name="Shu S."/>
            <person name="Juenger T.E."/>
            <person name="Schmutz J."/>
        </authorList>
    </citation>
    <scope>NUCLEOTIDE SEQUENCE [LARGE SCALE GENOMIC DNA]</scope>
    <source>
        <strain evidence="3">cv. AP13</strain>
    </source>
</reference>
<accession>A0A8T0X0D3</accession>
<evidence type="ECO:0000313" key="3">
    <source>
        <dbReference type="Proteomes" id="UP000823388"/>
    </source>
</evidence>
<sequence length="101" mass="10456">MSAAYGDEACSCLRCSPSRLLVIFHTLRPTTKLNLGRASPDLDFGATFDRLNKQVVGLEGAASSTHAAAAHGEGPCSLNRSSGGENGLRAKQGMGSGGCWM</sequence>
<dbReference type="Proteomes" id="UP000823388">
    <property type="component" value="Chromosome 1N"/>
</dbReference>
<organism evidence="2 3">
    <name type="scientific">Panicum virgatum</name>
    <name type="common">Blackwell switchgrass</name>
    <dbReference type="NCBI Taxonomy" id="38727"/>
    <lineage>
        <taxon>Eukaryota</taxon>
        <taxon>Viridiplantae</taxon>
        <taxon>Streptophyta</taxon>
        <taxon>Embryophyta</taxon>
        <taxon>Tracheophyta</taxon>
        <taxon>Spermatophyta</taxon>
        <taxon>Magnoliopsida</taxon>
        <taxon>Liliopsida</taxon>
        <taxon>Poales</taxon>
        <taxon>Poaceae</taxon>
        <taxon>PACMAD clade</taxon>
        <taxon>Panicoideae</taxon>
        <taxon>Panicodae</taxon>
        <taxon>Paniceae</taxon>
        <taxon>Panicinae</taxon>
        <taxon>Panicum</taxon>
        <taxon>Panicum sect. Hiantes</taxon>
    </lineage>
</organism>
<proteinExistence type="predicted"/>
<gene>
    <name evidence="2" type="ORF">PVAP13_1NG334500</name>
</gene>